<dbReference type="AlphaFoldDB" id="A0AAV7QUM9"/>
<reference evidence="2" key="1">
    <citation type="journal article" date="2022" name="bioRxiv">
        <title>Sequencing and chromosome-scale assembly of the giantPleurodeles waltlgenome.</title>
        <authorList>
            <person name="Brown T."/>
            <person name="Elewa A."/>
            <person name="Iarovenko S."/>
            <person name="Subramanian E."/>
            <person name="Araus A.J."/>
            <person name="Petzold A."/>
            <person name="Susuki M."/>
            <person name="Suzuki K.-i.T."/>
            <person name="Hayashi T."/>
            <person name="Toyoda A."/>
            <person name="Oliveira C."/>
            <person name="Osipova E."/>
            <person name="Leigh N.D."/>
            <person name="Simon A."/>
            <person name="Yun M.H."/>
        </authorList>
    </citation>
    <scope>NUCLEOTIDE SEQUENCE</scope>
    <source>
        <strain evidence="2">20211129_DDA</strain>
        <tissue evidence="2">Liver</tissue>
    </source>
</reference>
<protein>
    <submittedName>
        <fullName evidence="2">Uncharacterized protein</fullName>
    </submittedName>
</protein>
<comment type="caution">
    <text evidence="2">The sequence shown here is derived from an EMBL/GenBank/DDBJ whole genome shotgun (WGS) entry which is preliminary data.</text>
</comment>
<dbReference type="Proteomes" id="UP001066276">
    <property type="component" value="Chromosome 6"/>
</dbReference>
<accession>A0AAV7QUM9</accession>
<keyword evidence="3" id="KW-1185">Reference proteome</keyword>
<proteinExistence type="predicted"/>
<feature type="region of interest" description="Disordered" evidence="1">
    <location>
        <begin position="1"/>
        <end position="49"/>
    </location>
</feature>
<sequence>MGKLKKERIRGFMVPEVDIEHRGSSKSQDNREDPSPGMGGEDQDPELSLAGVESQDIFSIKFLAPQRKQVSEPTLVTFNTPNTSAKIMASKEPLKNWGIKLAYFHNDRYPALLLVQDQPASKSVTHSLFRPK</sequence>
<organism evidence="2 3">
    <name type="scientific">Pleurodeles waltl</name>
    <name type="common">Iberian ribbed newt</name>
    <dbReference type="NCBI Taxonomy" id="8319"/>
    <lineage>
        <taxon>Eukaryota</taxon>
        <taxon>Metazoa</taxon>
        <taxon>Chordata</taxon>
        <taxon>Craniata</taxon>
        <taxon>Vertebrata</taxon>
        <taxon>Euteleostomi</taxon>
        <taxon>Amphibia</taxon>
        <taxon>Batrachia</taxon>
        <taxon>Caudata</taxon>
        <taxon>Salamandroidea</taxon>
        <taxon>Salamandridae</taxon>
        <taxon>Pleurodelinae</taxon>
        <taxon>Pleurodeles</taxon>
    </lineage>
</organism>
<evidence type="ECO:0000313" key="3">
    <source>
        <dbReference type="Proteomes" id="UP001066276"/>
    </source>
</evidence>
<dbReference type="EMBL" id="JANPWB010000010">
    <property type="protein sequence ID" value="KAJ1143167.1"/>
    <property type="molecule type" value="Genomic_DNA"/>
</dbReference>
<feature type="compositionally biased region" description="Basic and acidic residues" evidence="1">
    <location>
        <begin position="18"/>
        <end position="34"/>
    </location>
</feature>
<evidence type="ECO:0000313" key="2">
    <source>
        <dbReference type="EMBL" id="KAJ1143167.1"/>
    </source>
</evidence>
<evidence type="ECO:0000256" key="1">
    <source>
        <dbReference type="SAM" id="MobiDB-lite"/>
    </source>
</evidence>
<gene>
    <name evidence="2" type="ORF">NDU88_009478</name>
</gene>
<name>A0AAV7QUM9_PLEWA</name>